<reference evidence="2 3" key="1">
    <citation type="journal article" date="2019" name="Int. J. Syst. Evol. Microbiol.">
        <title>The Global Catalogue of Microorganisms (GCM) 10K type strain sequencing project: providing services to taxonomists for standard genome sequencing and annotation.</title>
        <authorList>
            <consortium name="The Broad Institute Genomics Platform"/>
            <consortium name="The Broad Institute Genome Sequencing Center for Infectious Disease"/>
            <person name="Wu L."/>
            <person name="Ma J."/>
        </authorList>
    </citation>
    <scope>NUCLEOTIDE SEQUENCE [LARGE SCALE GENOMIC DNA]</scope>
    <source>
        <strain evidence="2 3">CGMCC 1.12563</strain>
    </source>
</reference>
<dbReference type="Proteomes" id="UP001597187">
    <property type="component" value="Unassembled WGS sequence"/>
</dbReference>
<protein>
    <submittedName>
        <fullName evidence="2">Uncharacterized protein</fullName>
    </submittedName>
</protein>
<dbReference type="EMBL" id="JBHUDC010000003">
    <property type="protein sequence ID" value="MFD1513170.1"/>
    <property type="molecule type" value="Genomic_DNA"/>
</dbReference>
<sequence length="104" mass="11464">MSGRDDTTLGTSDSPLYPEDHQGAHFLGVEDRGSPLYYDANQNTVYTGKVESGQLTDEWATEVSLSDRSLSEFLDSESSSWESLSAFAKRHLPGVDTDEDEGDR</sequence>
<comment type="caution">
    <text evidence="2">The sequence shown here is derived from an EMBL/GenBank/DDBJ whole genome shotgun (WGS) entry which is preliminary data.</text>
</comment>
<gene>
    <name evidence="2" type="ORF">ACFSBT_07770</name>
</gene>
<accession>A0ABD6AUF4</accession>
<evidence type="ECO:0000313" key="2">
    <source>
        <dbReference type="EMBL" id="MFD1513170.1"/>
    </source>
</evidence>
<dbReference type="AlphaFoldDB" id="A0ABD6AUF4"/>
<evidence type="ECO:0000256" key="1">
    <source>
        <dbReference type="SAM" id="MobiDB-lite"/>
    </source>
</evidence>
<dbReference type="RefSeq" id="WP_250873131.1">
    <property type="nucleotide sequence ID" value="NZ_JALXFV010000003.1"/>
</dbReference>
<name>A0ABD6AUF4_9EURY</name>
<keyword evidence="3" id="KW-1185">Reference proteome</keyword>
<evidence type="ECO:0000313" key="3">
    <source>
        <dbReference type="Proteomes" id="UP001597187"/>
    </source>
</evidence>
<proteinExistence type="predicted"/>
<feature type="region of interest" description="Disordered" evidence="1">
    <location>
        <begin position="1"/>
        <end position="23"/>
    </location>
</feature>
<organism evidence="2 3">
    <name type="scientific">Halomarina rubra</name>
    <dbReference type="NCBI Taxonomy" id="2071873"/>
    <lineage>
        <taxon>Archaea</taxon>
        <taxon>Methanobacteriati</taxon>
        <taxon>Methanobacteriota</taxon>
        <taxon>Stenosarchaea group</taxon>
        <taxon>Halobacteria</taxon>
        <taxon>Halobacteriales</taxon>
        <taxon>Natronomonadaceae</taxon>
        <taxon>Halomarina</taxon>
    </lineage>
</organism>